<protein>
    <submittedName>
        <fullName evidence="3">Uncharacterized protein</fullName>
    </submittedName>
</protein>
<evidence type="ECO:0000256" key="1">
    <source>
        <dbReference type="SAM" id="MobiDB-lite"/>
    </source>
</evidence>
<evidence type="ECO:0000313" key="4">
    <source>
        <dbReference type="Proteomes" id="UP000289257"/>
    </source>
</evidence>
<feature type="region of interest" description="Disordered" evidence="1">
    <location>
        <begin position="186"/>
        <end position="213"/>
    </location>
</feature>
<evidence type="ECO:0000256" key="2">
    <source>
        <dbReference type="SAM" id="SignalP"/>
    </source>
</evidence>
<dbReference type="AlphaFoldDB" id="A0A4Q0AHG8"/>
<reference evidence="3" key="1">
    <citation type="submission" date="2019-01" db="EMBL/GenBank/DDBJ databases">
        <title>Genomic signatures and co-occurrence patterns of the ultra-small Saccharimodia (Patescibacteria phylum) suggest a symbiotic lifestyle.</title>
        <authorList>
            <person name="Lemos L."/>
            <person name="Medeiros J."/>
            <person name="Andreote F."/>
            <person name="Fernandes G."/>
            <person name="Varani A."/>
            <person name="Oliveira G."/>
            <person name="Pylro V."/>
        </authorList>
    </citation>
    <scope>NUCLEOTIDE SEQUENCE [LARGE SCALE GENOMIC DNA]</scope>
    <source>
        <strain evidence="3">AMD02</strain>
    </source>
</reference>
<gene>
    <name evidence="3" type="ORF">EOT05_01675</name>
</gene>
<name>A0A4Q0AHG8_9BACT</name>
<proteinExistence type="predicted"/>
<dbReference type="Proteomes" id="UP000289257">
    <property type="component" value="Unassembled WGS sequence"/>
</dbReference>
<accession>A0A4Q0AHG8</accession>
<keyword evidence="2" id="KW-0732">Signal</keyword>
<comment type="caution">
    <text evidence="3">The sequence shown here is derived from an EMBL/GenBank/DDBJ whole genome shotgun (WGS) entry which is preliminary data.</text>
</comment>
<feature type="chain" id="PRO_5020988840" evidence="2">
    <location>
        <begin position="35"/>
        <end position="348"/>
    </location>
</feature>
<sequence>MGHWVKKYAVGMFPGIVLVVTVIVALLMSSSVHAGGAIGDPGPGGGGNGGAQTGYGYGWYKFNTNGAGTGTPGSMKSDNWASVQALCTAAGATTITAFIVQTSRRTVSSSVVYTYDSTKYRTYRLYLGNNGGYWQTYAQAQAAFNTLPSKGVDTRGYTFGRNVGWFCSDFQPRDYSLTPTITGSPDFTDGNSTGSSKATLNPSVNNTGSVSSDGNSQWRVVRFNVAPGGAIPVAGESGSPPELYYGYGAVAIANGTGVTFQRNVTNLSVGQQDIGDLPIGTRICFGLSVQPATQNNGNWRNSAPFCVTIAKSPKIQVRGGDIRVGSNFADQAASSGSNITTSQTTKNR</sequence>
<keyword evidence="4" id="KW-1185">Reference proteome</keyword>
<organism evidence="3 4">
    <name type="scientific">Candidatus Microsaccharimonas sossegonensis</name>
    <dbReference type="NCBI Taxonomy" id="2506948"/>
    <lineage>
        <taxon>Bacteria</taxon>
        <taxon>Candidatus Saccharimonadota</taxon>
        <taxon>Candidatus Saccharimonadia</taxon>
        <taxon>Candidatus Saccharimonadales</taxon>
        <taxon>Candidatus Saccharimonadaceae</taxon>
        <taxon>Candidatus Microsaccharimonas</taxon>
    </lineage>
</organism>
<feature type="signal peptide" evidence="2">
    <location>
        <begin position="1"/>
        <end position="34"/>
    </location>
</feature>
<dbReference type="EMBL" id="SCKX01000001">
    <property type="protein sequence ID" value="RWZ78450.1"/>
    <property type="molecule type" value="Genomic_DNA"/>
</dbReference>
<evidence type="ECO:0000313" key="3">
    <source>
        <dbReference type="EMBL" id="RWZ78450.1"/>
    </source>
</evidence>